<evidence type="ECO:0000313" key="4">
    <source>
        <dbReference type="Proteomes" id="UP000490939"/>
    </source>
</evidence>
<comment type="caution">
    <text evidence="1">The sequence shown here is derived from an EMBL/GenBank/DDBJ whole genome shotgun (WGS) entry which is preliminary data.</text>
</comment>
<gene>
    <name evidence="1" type="ORF">BLS_006157</name>
    <name evidence="2" type="ORF">EG327_005715</name>
</gene>
<dbReference type="EMBL" id="WNWQ01000445">
    <property type="protein sequence ID" value="KAE9967833.1"/>
    <property type="molecule type" value="Genomic_DNA"/>
</dbReference>
<accession>A0A8H3UEL9</accession>
<reference evidence="1 3" key="1">
    <citation type="submission" date="2019-11" db="EMBL/GenBank/DDBJ databases">
        <title>Venturia inaequalis Genome Resource.</title>
        <authorList>
            <person name="Lichtner F.J."/>
        </authorList>
    </citation>
    <scope>NUCLEOTIDE SEQUENCE [LARGE SCALE GENOMIC DNA]</scope>
    <source>
        <strain evidence="1">Bline_iso_100314</strain>
        <strain evidence="2 4">DMI_063113</strain>
    </source>
</reference>
<evidence type="ECO:0000313" key="3">
    <source>
        <dbReference type="Proteomes" id="UP000433883"/>
    </source>
</evidence>
<dbReference type="AlphaFoldDB" id="A0A8H3UEL9"/>
<name>A0A8H3UEL9_VENIN</name>
<organism evidence="1 3">
    <name type="scientific">Venturia inaequalis</name>
    <name type="common">Apple scab fungus</name>
    <dbReference type="NCBI Taxonomy" id="5025"/>
    <lineage>
        <taxon>Eukaryota</taxon>
        <taxon>Fungi</taxon>
        <taxon>Dikarya</taxon>
        <taxon>Ascomycota</taxon>
        <taxon>Pezizomycotina</taxon>
        <taxon>Dothideomycetes</taxon>
        <taxon>Pleosporomycetidae</taxon>
        <taxon>Venturiales</taxon>
        <taxon>Venturiaceae</taxon>
        <taxon>Venturia</taxon>
    </lineage>
</organism>
<evidence type="ECO:0000313" key="1">
    <source>
        <dbReference type="EMBL" id="KAE9967833.1"/>
    </source>
</evidence>
<sequence length="170" mass="19793">METYHSENKGIKLEQKIESVYEPVDQIMGESKAIADDEEPASQEAIDALAVIEKQFNEFKIRHINQQLAEIAEEEALLEQDLHPDQIEPLTVTRKFVHDRLQPEQAQYKYSTQNAKFNLESGAAILHSQFFQQVRAFREQKIEKGRDELHKLRRLSVLEEQMEREAVDSS</sequence>
<dbReference type="EMBL" id="WNWR01000033">
    <property type="protein sequence ID" value="KAE9993304.1"/>
    <property type="molecule type" value="Genomic_DNA"/>
</dbReference>
<dbReference type="Proteomes" id="UP000433883">
    <property type="component" value="Unassembled WGS sequence"/>
</dbReference>
<evidence type="ECO:0000313" key="2">
    <source>
        <dbReference type="EMBL" id="KAE9993304.1"/>
    </source>
</evidence>
<proteinExistence type="predicted"/>
<dbReference type="Proteomes" id="UP000490939">
    <property type="component" value="Unassembled WGS sequence"/>
</dbReference>
<keyword evidence="4" id="KW-1185">Reference proteome</keyword>
<protein>
    <submittedName>
        <fullName evidence="1">Uncharacterized protein</fullName>
    </submittedName>
</protein>